<feature type="compositionally biased region" description="Basic and acidic residues" evidence="1">
    <location>
        <begin position="105"/>
        <end position="122"/>
    </location>
</feature>
<reference evidence="2" key="1">
    <citation type="submission" date="2021-03" db="EMBL/GenBank/DDBJ databases">
        <title>Draft genome sequence of rust myrtle Austropuccinia psidii MF-1, a brazilian biotype.</title>
        <authorList>
            <person name="Quecine M.C."/>
            <person name="Pachon D.M.R."/>
            <person name="Bonatelli M.L."/>
            <person name="Correr F.H."/>
            <person name="Franceschini L.M."/>
            <person name="Leite T.F."/>
            <person name="Margarido G.R.A."/>
            <person name="Almeida C.A."/>
            <person name="Ferrarezi J.A."/>
            <person name="Labate C.A."/>
        </authorList>
    </citation>
    <scope>NUCLEOTIDE SEQUENCE</scope>
    <source>
        <strain evidence="2">MF-1</strain>
    </source>
</reference>
<proteinExistence type="predicted"/>
<evidence type="ECO:0000313" key="3">
    <source>
        <dbReference type="Proteomes" id="UP000765509"/>
    </source>
</evidence>
<evidence type="ECO:0000256" key="1">
    <source>
        <dbReference type="SAM" id="MobiDB-lite"/>
    </source>
</evidence>
<sequence>MNILTKCGGELENFLRRRCIMTCSTEEYINSLEDIATRAKIGTTCKKMDIEISNKPFIMKDKTREPFQPNKTNINEQRKSHKCGGIVQLDNNFLKKANINEILEREDHNDKEVEFDSEKETENSENSESDEINIINAQMNNVDLTYEVLDVNSNLPQVGKSDTSLTKIQDSKMHKTKPVKGMGYTDGESSICVLMVKKKRKN</sequence>
<dbReference type="AlphaFoldDB" id="A0A9Q3CPY9"/>
<name>A0A9Q3CPY9_9BASI</name>
<dbReference type="Proteomes" id="UP000765509">
    <property type="component" value="Unassembled WGS sequence"/>
</dbReference>
<evidence type="ECO:0000313" key="2">
    <source>
        <dbReference type="EMBL" id="MBW0486823.1"/>
    </source>
</evidence>
<protein>
    <submittedName>
        <fullName evidence="2">Uncharacterized protein</fullName>
    </submittedName>
</protein>
<comment type="caution">
    <text evidence="2">The sequence shown here is derived from an EMBL/GenBank/DDBJ whole genome shotgun (WGS) entry which is preliminary data.</text>
</comment>
<gene>
    <name evidence="2" type="ORF">O181_026538</name>
</gene>
<feature type="region of interest" description="Disordered" evidence="1">
    <location>
        <begin position="105"/>
        <end position="130"/>
    </location>
</feature>
<accession>A0A9Q3CPY9</accession>
<keyword evidence="3" id="KW-1185">Reference proteome</keyword>
<organism evidence="2 3">
    <name type="scientific">Austropuccinia psidii MF-1</name>
    <dbReference type="NCBI Taxonomy" id="1389203"/>
    <lineage>
        <taxon>Eukaryota</taxon>
        <taxon>Fungi</taxon>
        <taxon>Dikarya</taxon>
        <taxon>Basidiomycota</taxon>
        <taxon>Pucciniomycotina</taxon>
        <taxon>Pucciniomycetes</taxon>
        <taxon>Pucciniales</taxon>
        <taxon>Sphaerophragmiaceae</taxon>
        <taxon>Austropuccinia</taxon>
    </lineage>
</organism>
<dbReference type="EMBL" id="AVOT02008823">
    <property type="protein sequence ID" value="MBW0486823.1"/>
    <property type="molecule type" value="Genomic_DNA"/>
</dbReference>